<dbReference type="InterPro" id="IPR037143">
    <property type="entry name" value="4-PPantetheinyl_Trfase_dom_sf"/>
</dbReference>
<dbReference type="EMBL" id="CP033615">
    <property type="protein sequence ID" value="AYV57781.1"/>
    <property type="molecule type" value="Genomic_DNA"/>
</dbReference>
<dbReference type="GO" id="GO:0008897">
    <property type="term" value="F:holo-[acyl-carrier-protein] synthase activity"/>
    <property type="evidence" value="ECO:0007669"/>
    <property type="project" value="UniProtKB-UniRule"/>
</dbReference>
<name>A0AAD0URB4_9LEPT</name>
<keyword evidence="8" id="KW-0963">Cytoplasm</keyword>
<dbReference type="RefSeq" id="WP_123180474.1">
    <property type="nucleotide sequence ID" value="NZ_CP033615.1"/>
</dbReference>
<comment type="subcellular location">
    <subcellularLocation>
        <location evidence="8">Cytoplasm</location>
    </subcellularLocation>
</comment>
<evidence type="ECO:0000256" key="5">
    <source>
        <dbReference type="ARBA" id="ARBA00022842"/>
    </source>
</evidence>
<evidence type="ECO:0000256" key="3">
    <source>
        <dbReference type="ARBA" id="ARBA00022723"/>
    </source>
</evidence>
<dbReference type="GO" id="GO:0006633">
    <property type="term" value="P:fatty acid biosynthetic process"/>
    <property type="evidence" value="ECO:0007669"/>
    <property type="project" value="UniProtKB-UniRule"/>
</dbReference>
<dbReference type="HAMAP" id="MF_00101">
    <property type="entry name" value="AcpS"/>
    <property type="match status" value="1"/>
</dbReference>
<dbReference type="InterPro" id="IPR002582">
    <property type="entry name" value="ACPS"/>
</dbReference>
<dbReference type="InterPro" id="IPR004568">
    <property type="entry name" value="Ppantetheine-prot_Trfase_dom"/>
</dbReference>
<protein>
    <recommendedName>
        <fullName evidence="8">Holo-[acyl-carrier-protein] synthase</fullName>
        <shortName evidence="8">Holo-ACP synthase</shortName>
        <ecNumber evidence="8">2.7.8.7</ecNumber>
    </recommendedName>
    <alternativeName>
        <fullName evidence="8">4'-phosphopantetheinyl transferase AcpS</fullName>
    </alternativeName>
</protein>
<feature type="binding site" evidence="8">
    <location>
        <position position="10"/>
    </location>
    <ligand>
        <name>Mg(2+)</name>
        <dbReference type="ChEBI" id="CHEBI:18420"/>
    </ligand>
</feature>
<comment type="catalytic activity">
    <reaction evidence="8">
        <text>apo-[ACP] + CoA = holo-[ACP] + adenosine 3',5'-bisphosphate + H(+)</text>
        <dbReference type="Rhea" id="RHEA:12068"/>
        <dbReference type="Rhea" id="RHEA-COMP:9685"/>
        <dbReference type="Rhea" id="RHEA-COMP:9690"/>
        <dbReference type="ChEBI" id="CHEBI:15378"/>
        <dbReference type="ChEBI" id="CHEBI:29999"/>
        <dbReference type="ChEBI" id="CHEBI:57287"/>
        <dbReference type="ChEBI" id="CHEBI:58343"/>
        <dbReference type="ChEBI" id="CHEBI:64479"/>
        <dbReference type="EC" id="2.7.8.7"/>
    </reaction>
</comment>
<dbReference type="NCBIfam" id="TIGR00556">
    <property type="entry name" value="pantethn_trn"/>
    <property type="match status" value="1"/>
</dbReference>
<comment type="function">
    <text evidence="8">Transfers the 4'-phosphopantetheine moiety from coenzyme A to a Ser of acyl-carrier-protein.</text>
</comment>
<keyword evidence="3 8" id="KW-0479">Metal-binding</keyword>
<dbReference type="GO" id="GO:0000287">
    <property type="term" value="F:magnesium ion binding"/>
    <property type="evidence" value="ECO:0007669"/>
    <property type="project" value="UniProtKB-UniRule"/>
</dbReference>
<gene>
    <name evidence="8 10" type="primary">acpS</name>
    <name evidence="10" type="ORF">EFP84_19315</name>
</gene>
<comment type="cofactor">
    <cofactor evidence="8">
        <name>Mg(2+)</name>
        <dbReference type="ChEBI" id="CHEBI:18420"/>
    </cofactor>
</comment>
<keyword evidence="1 8" id="KW-0444">Lipid biosynthesis</keyword>
<comment type="similarity">
    <text evidence="8">Belongs to the P-Pant transferase superfamily. AcpS family.</text>
</comment>
<evidence type="ECO:0000256" key="6">
    <source>
        <dbReference type="ARBA" id="ARBA00023098"/>
    </source>
</evidence>
<evidence type="ECO:0000313" key="11">
    <source>
        <dbReference type="Proteomes" id="UP000276407"/>
    </source>
</evidence>
<dbReference type="KEGG" id="lkm:EFP84_19315"/>
<dbReference type="Gene3D" id="3.90.470.20">
    <property type="entry name" value="4'-phosphopantetheinyl transferase domain"/>
    <property type="match status" value="1"/>
</dbReference>
<dbReference type="Proteomes" id="UP000276407">
    <property type="component" value="Chromosome 2"/>
</dbReference>
<reference evidence="10 11" key="1">
    <citation type="submission" date="2018-11" db="EMBL/GenBank/DDBJ databases">
        <title>Complete genome sequence of Leptospira kmetyi isolate LS 001/16 from soil sample associated with a leptospirosis patient in Kelantan.</title>
        <authorList>
            <person name="Muhammad Yusoff F."/>
            <person name="Muhammad Yusoff S."/>
            <person name="Ahmad M.N."/>
            <person name="Yusof N.Y."/>
            <person name="Aziah I."/>
        </authorList>
    </citation>
    <scope>NUCLEOTIDE SEQUENCE [LARGE SCALE GENOMIC DNA]</scope>
    <source>
        <strain evidence="10 11">LS 001/16</strain>
    </source>
</reference>
<dbReference type="EC" id="2.7.8.7" evidence="8"/>
<keyword evidence="7 8" id="KW-0275">Fatty acid biosynthesis</keyword>
<dbReference type="GO" id="GO:0005737">
    <property type="term" value="C:cytoplasm"/>
    <property type="evidence" value="ECO:0007669"/>
    <property type="project" value="UniProtKB-SubCell"/>
</dbReference>
<feature type="domain" description="4'-phosphopantetheinyl transferase" evidence="9">
    <location>
        <begin position="6"/>
        <end position="101"/>
    </location>
</feature>
<evidence type="ECO:0000256" key="8">
    <source>
        <dbReference type="HAMAP-Rule" id="MF_00101"/>
    </source>
</evidence>
<keyword evidence="5 8" id="KW-0460">Magnesium</keyword>
<evidence type="ECO:0000259" key="9">
    <source>
        <dbReference type="Pfam" id="PF01648"/>
    </source>
</evidence>
<evidence type="ECO:0000313" key="10">
    <source>
        <dbReference type="EMBL" id="AYV57781.1"/>
    </source>
</evidence>
<evidence type="ECO:0000256" key="4">
    <source>
        <dbReference type="ARBA" id="ARBA00022832"/>
    </source>
</evidence>
<dbReference type="SUPFAM" id="SSF56214">
    <property type="entry name" value="4'-phosphopantetheinyl transferase"/>
    <property type="match status" value="1"/>
</dbReference>
<proteinExistence type="inferred from homology"/>
<evidence type="ECO:0000256" key="1">
    <source>
        <dbReference type="ARBA" id="ARBA00022516"/>
    </source>
</evidence>
<evidence type="ECO:0000256" key="7">
    <source>
        <dbReference type="ARBA" id="ARBA00023160"/>
    </source>
</evidence>
<organism evidence="10 11">
    <name type="scientific">Leptospira kmetyi</name>
    <dbReference type="NCBI Taxonomy" id="408139"/>
    <lineage>
        <taxon>Bacteria</taxon>
        <taxon>Pseudomonadati</taxon>
        <taxon>Spirochaetota</taxon>
        <taxon>Spirochaetia</taxon>
        <taxon>Leptospirales</taxon>
        <taxon>Leptospiraceae</taxon>
        <taxon>Leptospira</taxon>
    </lineage>
</organism>
<accession>A0AAD0URB4</accession>
<keyword evidence="4 8" id="KW-0276">Fatty acid metabolism</keyword>
<sequence length="134" mass="15758">MNSSYSIGMDMVYIPEFESFLKDRGTFFFEKTFTEWEKSKANSKNADQRASFYSGRYAAKEAFLKALDGRRLHAEPDLNFNYAELEIRNDEYGRPFFRYYGILMDYVSDLNLISVRLTITHTQDYAASQVLVQY</sequence>
<dbReference type="NCBIfam" id="TIGR00516">
    <property type="entry name" value="acpS"/>
    <property type="match status" value="1"/>
</dbReference>
<keyword evidence="2 8" id="KW-0808">Transferase</keyword>
<evidence type="ECO:0000256" key="2">
    <source>
        <dbReference type="ARBA" id="ARBA00022679"/>
    </source>
</evidence>
<feature type="binding site" evidence="8">
    <location>
        <position position="61"/>
    </location>
    <ligand>
        <name>Mg(2+)</name>
        <dbReference type="ChEBI" id="CHEBI:18420"/>
    </ligand>
</feature>
<dbReference type="InterPro" id="IPR008278">
    <property type="entry name" value="4-PPantetheinyl_Trfase_dom"/>
</dbReference>
<keyword evidence="6 8" id="KW-0443">Lipid metabolism</keyword>
<dbReference type="Pfam" id="PF01648">
    <property type="entry name" value="ACPS"/>
    <property type="match status" value="1"/>
</dbReference>
<dbReference type="AlphaFoldDB" id="A0AAD0URB4"/>